<keyword evidence="3" id="KW-1185">Reference proteome</keyword>
<accession>A0ABX8LKV4</accession>
<dbReference type="RefSeq" id="WP_217289206.1">
    <property type="nucleotide sequence ID" value="NZ_CP077683.1"/>
</dbReference>
<dbReference type="Proteomes" id="UP000683559">
    <property type="component" value="Chromosome"/>
</dbReference>
<dbReference type="EMBL" id="CP077683">
    <property type="protein sequence ID" value="QXE92658.1"/>
    <property type="molecule type" value="Genomic_DNA"/>
</dbReference>
<name>A0ABX8LKV4_9BACT</name>
<dbReference type="InterPro" id="IPR006680">
    <property type="entry name" value="Amidohydro-rel"/>
</dbReference>
<feature type="domain" description="Amidohydrolase-related" evidence="1">
    <location>
        <begin position="73"/>
        <end position="288"/>
    </location>
</feature>
<organism evidence="2 3">
    <name type="scientific">Geomonas subterranea</name>
    <dbReference type="NCBI Taxonomy" id="2847989"/>
    <lineage>
        <taxon>Bacteria</taxon>
        <taxon>Pseudomonadati</taxon>
        <taxon>Thermodesulfobacteriota</taxon>
        <taxon>Desulfuromonadia</taxon>
        <taxon>Geobacterales</taxon>
        <taxon>Geobacteraceae</taxon>
        <taxon>Geomonas</taxon>
    </lineage>
</organism>
<evidence type="ECO:0000313" key="2">
    <source>
        <dbReference type="EMBL" id="QXE92658.1"/>
    </source>
</evidence>
<proteinExistence type="predicted"/>
<protein>
    <submittedName>
        <fullName evidence="2">Amidohydrolase</fullName>
    </submittedName>
</protein>
<evidence type="ECO:0000313" key="3">
    <source>
        <dbReference type="Proteomes" id="UP000683559"/>
    </source>
</evidence>
<dbReference type="Pfam" id="PF04909">
    <property type="entry name" value="Amidohydro_2"/>
    <property type="match status" value="1"/>
</dbReference>
<reference evidence="2 3" key="1">
    <citation type="submission" date="2021-06" db="EMBL/GenBank/DDBJ databases">
        <title>Gemonas diversity in paddy soil.</title>
        <authorList>
            <person name="Liu G."/>
        </authorList>
    </citation>
    <scope>NUCLEOTIDE SEQUENCE [LARGE SCALE GENOMIC DNA]</scope>
    <source>
        <strain evidence="2 3">RG2</strain>
    </source>
</reference>
<evidence type="ECO:0000259" key="1">
    <source>
        <dbReference type="Pfam" id="PF04909"/>
    </source>
</evidence>
<sequence length="290" mass="32594">MDRWKKGLKTGRKVFDVHNHIGEMKPYPYYGAPAPLDPTVFQDPDRESKVRQMDLIGVDRAIVMSNYGIPDPSQPFGLNSVVLDACAKEDKRILGGVWFSPMAKMKEATLNAMTLAGEPGVKVLKATCLLGGTWNPEEWDEETAGMWAKVIETAEKHDHVLHLHTSPGGGSDISNCIKFIRAFGKRVKVHAVHAGGGVSGHIKFVPEFFNLIREGYQVYTDTSWAVGFGVRYLLDEIEKQGLGHDRVMFSSDEPWSDFWSEFYKIEGAEISEELKNNIFWQNAENLYGVR</sequence>
<gene>
    <name evidence="2" type="ORF">KP001_09115</name>
</gene>